<evidence type="ECO:0000313" key="1">
    <source>
        <dbReference type="EMBL" id="SJN38518.1"/>
    </source>
</evidence>
<dbReference type="EMBL" id="FUKR01000061">
    <property type="protein sequence ID" value="SJN38518.1"/>
    <property type="molecule type" value="Genomic_DNA"/>
</dbReference>
<evidence type="ECO:0000313" key="2">
    <source>
        <dbReference type="Proteomes" id="UP000196778"/>
    </source>
</evidence>
<name>A0A1R4K2R8_9MICO</name>
<dbReference type="RefSeq" id="WP_087138076.1">
    <property type="nucleotide sequence ID" value="NZ_FUKR01000061.1"/>
</dbReference>
<proteinExistence type="predicted"/>
<accession>A0A1R4K2R8</accession>
<organism evidence="1 2">
    <name type="scientific">Mycetocola reblochoni REB411</name>
    <dbReference type="NCBI Taxonomy" id="1255698"/>
    <lineage>
        <taxon>Bacteria</taxon>
        <taxon>Bacillati</taxon>
        <taxon>Actinomycetota</taxon>
        <taxon>Actinomycetes</taxon>
        <taxon>Micrococcales</taxon>
        <taxon>Microbacteriaceae</taxon>
        <taxon>Mycetocola</taxon>
    </lineage>
</organism>
<keyword evidence="2" id="KW-1185">Reference proteome</keyword>
<reference evidence="2" key="1">
    <citation type="submission" date="2017-02" db="EMBL/GenBank/DDBJ databases">
        <authorList>
            <person name="Dridi B."/>
        </authorList>
    </citation>
    <scope>NUCLEOTIDE SEQUENCE [LARGE SCALE GENOMIC DNA]</scope>
    <source>
        <strain evidence="2">EB411</strain>
    </source>
</reference>
<sequence>MTDVRAERCDEARQHVLTMIEVGIPAQVNPAALQRFGAEARALQAILERGDDGVPEEAYRRWVADGGEGIRAMIEAADRGDASAAWAAFTDQSRGIALLATACVALPGW</sequence>
<protein>
    <submittedName>
        <fullName evidence="1">Uncharacterized protein</fullName>
    </submittedName>
</protein>
<gene>
    <name evidence="1" type="ORF">FM119_10970</name>
</gene>
<dbReference type="Proteomes" id="UP000196778">
    <property type="component" value="Unassembled WGS sequence"/>
</dbReference>
<dbReference type="OrthoDB" id="5070666at2"/>
<dbReference type="AlphaFoldDB" id="A0A1R4K2R8"/>